<evidence type="ECO:0008006" key="3">
    <source>
        <dbReference type="Google" id="ProtNLM"/>
    </source>
</evidence>
<dbReference type="AlphaFoldDB" id="A0A4U1CQP6"/>
<dbReference type="InterPro" id="IPR008983">
    <property type="entry name" value="Tumour_necrosis_fac-like_dom"/>
</dbReference>
<dbReference type="Proteomes" id="UP000309488">
    <property type="component" value="Unassembled WGS sequence"/>
</dbReference>
<sequence length="207" mass="22135">MLMLETSISFAQNTGIGTISPTAKLDVNGDLRVRSASSTTDATLYNTLLSDDSGNVMNVKTTDFVDALKIPTTIFNAQQNTDVETPLLGLNTFNKTVFGTVNLIKTTAGTWNATTNVFTVAKKGIYQIVAGCLLNEVEVANYVMHIIAGSSLLTVGGIALTGNKYATNGNYVMLLNANDTIYTYTNTGAITPYSQGKAFLYITFTPL</sequence>
<evidence type="ECO:0000313" key="2">
    <source>
        <dbReference type="Proteomes" id="UP000309488"/>
    </source>
</evidence>
<dbReference type="EMBL" id="SWBR01000002">
    <property type="protein sequence ID" value="TKC10437.1"/>
    <property type="molecule type" value="Genomic_DNA"/>
</dbReference>
<evidence type="ECO:0000313" key="1">
    <source>
        <dbReference type="EMBL" id="TKC10437.1"/>
    </source>
</evidence>
<dbReference type="SUPFAM" id="SSF49842">
    <property type="entry name" value="TNF-like"/>
    <property type="match status" value="1"/>
</dbReference>
<name>A0A4U1CQP6_9SPHI</name>
<reference evidence="1 2" key="1">
    <citation type="submission" date="2019-04" db="EMBL/GenBank/DDBJ databases">
        <title>Pedobacter sp. RP-3-22 sp. nov., isolated from Arctic soil.</title>
        <authorList>
            <person name="Dahal R.H."/>
            <person name="Kim D.-U."/>
        </authorList>
    </citation>
    <scope>NUCLEOTIDE SEQUENCE [LARGE SCALE GENOMIC DNA]</scope>
    <source>
        <strain evidence="1 2">RP-3-22</strain>
    </source>
</reference>
<comment type="caution">
    <text evidence="1">The sequence shown here is derived from an EMBL/GenBank/DDBJ whole genome shotgun (WGS) entry which is preliminary data.</text>
</comment>
<keyword evidence="2" id="KW-1185">Reference proteome</keyword>
<protein>
    <recommendedName>
        <fullName evidence="3">C1q domain-containing protein</fullName>
    </recommendedName>
</protein>
<dbReference type="Gene3D" id="2.60.120.40">
    <property type="match status" value="1"/>
</dbReference>
<accession>A0A4U1CQP6</accession>
<organism evidence="1 2">
    <name type="scientific">Pedobacter polaris</name>
    <dbReference type="NCBI Taxonomy" id="2571273"/>
    <lineage>
        <taxon>Bacteria</taxon>
        <taxon>Pseudomonadati</taxon>
        <taxon>Bacteroidota</taxon>
        <taxon>Sphingobacteriia</taxon>
        <taxon>Sphingobacteriales</taxon>
        <taxon>Sphingobacteriaceae</taxon>
        <taxon>Pedobacter</taxon>
    </lineage>
</organism>
<proteinExistence type="predicted"/>
<gene>
    <name evidence="1" type="ORF">FA048_09615</name>
</gene>